<dbReference type="AlphaFoldDB" id="A0A150H8G6"/>
<evidence type="ECO:0008006" key="4">
    <source>
        <dbReference type="Google" id="ProtNLM"/>
    </source>
</evidence>
<dbReference type="EMBL" id="LQQC01000010">
    <property type="protein sequence ID" value="KXZ58295.1"/>
    <property type="molecule type" value="Genomic_DNA"/>
</dbReference>
<evidence type="ECO:0000313" key="2">
    <source>
        <dbReference type="EMBL" id="KXZ58295.1"/>
    </source>
</evidence>
<keyword evidence="1" id="KW-1133">Transmembrane helix</keyword>
<accession>A0A150H8G6</accession>
<feature type="transmembrane region" description="Helical" evidence="1">
    <location>
        <begin position="7"/>
        <end position="24"/>
    </location>
</feature>
<proteinExistence type="predicted"/>
<sequence length="74" mass="7699">MTKANIGFWLSLAAFIVLFGAFIASGTISGMERDANIYGGPSELIFPISGIGALIAAGVAIMCAVKGRFFKNRG</sequence>
<feature type="transmembrane region" description="Helical" evidence="1">
    <location>
        <begin position="44"/>
        <end position="65"/>
    </location>
</feature>
<reference evidence="2 3" key="1">
    <citation type="submission" date="2016-01" db="EMBL/GenBank/DDBJ databases">
        <title>Use of Whole Genome Sequencing to ascertain that Brevibacterium massiliense (Roux, Raoult 2009) is a later heterotypic synonym of Brevibacterium ravenspurgense (Mages 2008).</title>
        <authorList>
            <person name="Bernier A.-M."/>
            <person name="Burdz T."/>
            <person name="Huynh C."/>
            <person name="Pachecho A.L."/>
            <person name="Wiebe D."/>
            <person name="Bonner C."/>
            <person name="Bernard K."/>
        </authorList>
    </citation>
    <scope>NUCLEOTIDE SEQUENCE [LARGE SCALE GENOMIC DNA]</scope>
    <source>
        <strain evidence="2 3">CCUG56047</strain>
    </source>
</reference>
<gene>
    <name evidence="2" type="ORF">Bravens_01338</name>
</gene>
<keyword evidence="1" id="KW-0472">Membrane</keyword>
<organism evidence="2 3">
    <name type="scientific">Brevibacterium ravenspurgense</name>
    <dbReference type="NCBI Taxonomy" id="479117"/>
    <lineage>
        <taxon>Bacteria</taxon>
        <taxon>Bacillati</taxon>
        <taxon>Actinomycetota</taxon>
        <taxon>Actinomycetes</taxon>
        <taxon>Micrococcales</taxon>
        <taxon>Brevibacteriaceae</taxon>
        <taxon>Brevibacterium</taxon>
    </lineage>
</organism>
<evidence type="ECO:0000256" key="1">
    <source>
        <dbReference type="SAM" id="Phobius"/>
    </source>
</evidence>
<dbReference type="Proteomes" id="UP000243589">
    <property type="component" value="Unassembled WGS sequence"/>
</dbReference>
<name>A0A150H8G6_9MICO</name>
<evidence type="ECO:0000313" key="3">
    <source>
        <dbReference type="Proteomes" id="UP000243589"/>
    </source>
</evidence>
<dbReference type="RefSeq" id="WP_157452715.1">
    <property type="nucleotide sequence ID" value="NZ_LQQC01000010.1"/>
</dbReference>
<protein>
    <recommendedName>
        <fullName evidence="4">DUF3955 domain-containing protein</fullName>
    </recommendedName>
</protein>
<keyword evidence="3" id="KW-1185">Reference proteome</keyword>
<keyword evidence="1" id="KW-0812">Transmembrane</keyword>
<comment type="caution">
    <text evidence="2">The sequence shown here is derived from an EMBL/GenBank/DDBJ whole genome shotgun (WGS) entry which is preliminary data.</text>
</comment>
<dbReference type="PATRIC" id="fig|479117.4.peg.1329"/>